<dbReference type="InterPro" id="IPR006483">
    <property type="entry name" value="CRISPR-assoc_Cas3_HD"/>
</dbReference>
<dbReference type="GO" id="GO:0004386">
    <property type="term" value="F:helicase activity"/>
    <property type="evidence" value="ECO:0007669"/>
    <property type="project" value="UniProtKB-KW"/>
</dbReference>
<keyword evidence="7 13" id="KW-0347">Helicase</keyword>
<feature type="domain" description="HD Cas3-type" evidence="12">
    <location>
        <begin position="10"/>
        <end position="175"/>
    </location>
</feature>
<dbReference type="PROSITE" id="PS51643">
    <property type="entry name" value="HD_CAS3"/>
    <property type="match status" value="1"/>
</dbReference>
<evidence type="ECO:0000259" key="11">
    <source>
        <dbReference type="PROSITE" id="PS51192"/>
    </source>
</evidence>
<keyword evidence="3" id="KW-0540">Nuclease</keyword>
<dbReference type="GO" id="GO:0046872">
    <property type="term" value="F:metal ion binding"/>
    <property type="evidence" value="ECO:0007669"/>
    <property type="project" value="UniProtKB-KW"/>
</dbReference>
<dbReference type="Gene3D" id="1.10.3210.30">
    <property type="match status" value="1"/>
</dbReference>
<dbReference type="CDD" id="cd17930">
    <property type="entry name" value="DEXHc_cas3"/>
    <property type="match status" value="1"/>
</dbReference>
<keyword evidence="14" id="KW-1185">Reference proteome</keyword>
<dbReference type="InterPro" id="IPR038257">
    <property type="entry name" value="CRISPR-assoc_Cas3_HD_sf"/>
</dbReference>
<evidence type="ECO:0000313" key="14">
    <source>
        <dbReference type="Proteomes" id="UP000575985"/>
    </source>
</evidence>
<dbReference type="InterPro" id="IPR011545">
    <property type="entry name" value="DEAD/DEAH_box_helicase_dom"/>
</dbReference>
<evidence type="ECO:0000256" key="6">
    <source>
        <dbReference type="ARBA" id="ARBA00022801"/>
    </source>
</evidence>
<dbReference type="GO" id="GO:0005524">
    <property type="term" value="F:ATP binding"/>
    <property type="evidence" value="ECO:0007669"/>
    <property type="project" value="UniProtKB-KW"/>
</dbReference>
<dbReference type="InterPro" id="IPR054712">
    <property type="entry name" value="Cas3-like_dom"/>
</dbReference>
<evidence type="ECO:0000256" key="10">
    <source>
        <dbReference type="SAM" id="MobiDB-lite"/>
    </source>
</evidence>
<dbReference type="PANTHER" id="PTHR24031">
    <property type="entry name" value="RNA HELICASE"/>
    <property type="match status" value="1"/>
</dbReference>
<comment type="caution">
    <text evidence="13">The sequence shown here is derived from an EMBL/GenBank/DDBJ whole genome shotgun (WGS) entry which is preliminary data.</text>
</comment>
<dbReference type="GO" id="GO:0016787">
    <property type="term" value="F:hydrolase activity"/>
    <property type="evidence" value="ECO:0007669"/>
    <property type="project" value="UniProtKB-KW"/>
</dbReference>
<organism evidence="13 14">
    <name type="scientific">Streptomonospora nanhaiensis</name>
    <dbReference type="NCBI Taxonomy" id="1323731"/>
    <lineage>
        <taxon>Bacteria</taxon>
        <taxon>Bacillati</taxon>
        <taxon>Actinomycetota</taxon>
        <taxon>Actinomycetes</taxon>
        <taxon>Streptosporangiales</taxon>
        <taxon>Nocardiopsidaceae</taxon>
        <taxon>Streptomonospora</taxon>
    </lineage>
</organism>
<dbReference type="Pfam" id="PF00270">
    <property type="entry name" value="DEAD"/>
    <property type="match status" value="1"/>
</dbReference>
<dbReference type="EC" id="3.1.-.-" evidence="13"/>
<reference evidence="13 14" key="1">
    <citation type="submission" date="2020-07" db="EMBL/GenBank/DDBJ databases">
        <title>Sequencing the genomes of 1000 actinobacteria strains.</title>
        <authorList>
            <person name="Klenk H.-P."/>
        </authorList>
    </citation>
    <scope>NUCLEOTIDE SEQUENCE [LARGE SCALE GENOMIC DNA]</scope>
    <source>
        <strain evidence="13 14">DSM 45927</strain>
    </source>
</reference>
<dbReference type="InterPro" id="IPR014001">
    <property type="entry name" value="Helicase_ATP-bd"/>
</dbReference>
<dbReference type="GO" id="GO:0051607">
    <property type="term" value="P:defense response to virus"/>
    <property type="evidence" value="ECO:0007669"/>
    <property type="project" value="UniProtKB-KW"/>
</dbReference>
<keyword evidence="13" id="KW-0255">Endonuclease</keyword>
<dbReference type="NCBIfam" id="TIGR01596">
    <property type="entry name" value="cas3_HD"/>
    <property type="match status" value="1"/>
</dbReference>
<dbReference type="PROSITE" id="PS51192">
    <property type="entry name" value="HELICASE_ATP_BIND_1"/>
    <property type="match status" value="1"/>
</dbReference>
<keyword evidence="8" id="KW-0067">ATP-binding</keyword>
<comment type="similarity">
    <text evidence="2">In the central section; belongs to the CRISPR-associated helicase Cas3 family.</text>
</comment>
<proteinExistence type="inferred from homology"/>
<gene>
    <name evidence="13" type="ORF">HNR12_004515</name>
</gene>
<dbReference type="InterPro" id="IPR027417">
    <property type="entry name" value="P-loop_NTPase"/>
</dbReference>
<evidence type="ECO:0000313" key="13">
    <source>
        <dbReference type="EMBL" id="NYI98238.1"/>
    </source>
</evidence>
<dbReference type="RefSeq" id="WP_179769428.1">
    <property type="nucleotide sequence ID" value="NZ_JACCFO010000001.1"/>
</dbReference>
<dbReference type="Pfam" id="PF22590">
    <property type="entry name" value="Cas3-like_C_2"/>
    <property type="match status" value="1"/>
</dbReference>
<name>A0A853BS76_9ACTN</name>
<dbReference type="AlphaFoldDB" id="A0A853BS76"/>
<evidence type="ECO:0000256" key="2">
    <source>
        <dbReference type="ARBA" id="ARBA00009046"/>
    </source>
</evidence>
<evidence type="ECO:0000256" key="5">
    <source>
        <dbReference type="ARBA" id="ARBA00022741"/>
    </source>
</evidence>
<evidence type="ECO:0000256" key="4">
    <source>
        <dbReference type="ARBA" id="ARBA00022723"/>
    </source>
</evidence>
<dbReference type="Gene3D" id="3.40.50.300">
    <property type="entry name" value="P-loop containing nucleotide triphosphate hydrolases"/>
    <property type="match status" value="2"/>
</dbReference>
<keyword evidence="4" id="KW-0479">Metal-binding</keyword>
<dbReference type="InterPro" id="IPR006474">
    <property type="entry name" value="Helicase_Cas3_CRISPR-ass_core"/>
</dbReference>
<protein>
    <submittedName>
        <fullName evidence="13">CRISPR-associated endonuclease/helicase Cas3</fullName>
        <ecNumber evidence="13">3.1.-.-</ecNumber>
        <ecNumber evidence="13">3.6.4.-</ecNumber>
    </submittedName>
</protein>
<keyword evidence="6 13" id="KW-0378">Hydrolase</keyword>
<evidence type="ECO:0000256" key="9">
    <source>
        <dbReference type="ARBA" id="ARBA00023118"/>
    </source>
</evidence>
<feature type="region of interest" description="Disordered" evidence="10">
    <location>
        <begin position="1"/>
        <end position="23"/>
    </location>
</feature>
<keyword evidence="5" id="KW-0547">Nucleotide-binding</keyword>
<accession>A0A853BS76</accession>
<dbReference type="SUPFAM" id="SSF52540">
    <property type="entry name" value="P-loop containing nucleoside triphosphate hydrolases"/>
    <property type="match status" value="1"/>
</dbReference>
<comment type="similarity">
    <text evidence="1">In the N-terminal section; belongs to the CRISPR-associated nuclease Cas3-HD family.</text>
</comment>
<evidence type="ECO:0000256" key="3">
    <source>
        <dbReference type="ARBA" id="ARBA00022722"/>
    </source>
</evidence>
<dbReference type="EC" id="3.6.4.-" evidence="13"/>
<dbReference type="EMBL" id="JACCFO010000001">
    <property type="protein sequence ID" value="NYI98238.1"/>
    <property type="molecule type" value="Genomic_DNA"/>
</dbReference>
<evidence type="ECO:0000256" key="8">
    <source>
        <dbReference type="ARBA" id="ARBA00022840"/>
    </source>
</evidence>
<dbReference type="CDD" id="cd09641">
    <property type="entry name" value="Cas3''_I"/>
    <property type="match status" value="1"/>
</dbReference>
<evidence type="ECO:0000256" key="1">
    <source>
        <dbReference type="ARBA" id="ARBA00006847"/>
    </source>
</evidence>
<sequence length="735" mass="80279">MDLFGHSANSAGQRHRLDDHLRGTERRARRYGSRFAAAEVAGYLGRVHDVGKGTCAWQDGLLRAEATGSRVGIPHKHAGTLLAHRAGLGRLAGVVFGHHGGLVSRACLREELRAAQSEHAASVQEAIDRVAAVVPEILDGPGLPGWVHGAYAQDDLVLDVLVRMVFSAVVDADRLDTAEHLNGLPRPDHPVAASDLAERFEAARQELLAARPPSPVDADRDYVYAQALAAAQGPQGFYRLPAPTGSGKTIAAGAFGLHHARRHGLARVIVAVPFMTVTEQNAGVYRGLLETGGGAPMVLEHHSGVDFDAPGAPGGRWARLAAENWDAPFVVTTTVRLFEALFDRRPEAMRRLHRLAGSVIVLDEVQSLPDAMLVPILSMLRTLTEFFGVTVLLSSATQPAFFDLAPLKEVAARDVIAEPKPLYERLARVSYTWWSDPAPTVEELARTVAQRPSVLTVCNTTAQAQRIHELVAAHRPQDRGPVLHLSTRMVARHRKDTIEEVIELNRTQSEVAVISTQLVEAGVDLDFPEVYRAYATAEAMQQAAGRCNRSGRLERGRVVIFHLAAPDGTGASGGGEFVYGAALGATRLFFGPGRARPDDPEVLHAYYTERFKQTNVEGRDTAALIQQARREGDFPRVAELFEMIPETTVPVVYVPERYDHDRERIADILHRLRNGAASAHLLRDLRPYMATLPRGYATGKAAGLMVPVVGDLYEWIGDYDEHRGIEIADTKEYVF</sequence>
<dbReference type="NCBIfam" id="TIGR01587">
    <property type="entry name" value="cas3_core"/>
    <property type="match status" value="1"/>
</dbReference>
<keyword evidence="9" id="KW-0051">Antiviral defense</keyword>
<evidence type="ECO:0000259" key="12">
    <source>
        <dbReference type="PROSITE" id="PS51643"/>
    </source>
</evidence>
<dbReference type="Proteomes" id="UP000575985">
    <property type="component" value="Unassembled WGS sequence"/>
</dbReference>
<dbReference type="GO" id="GO:0004519">
    <property type="term" value="F:endonuclease activity"/>
    <property type="evidence" value="ECO:0007669"/>
    <property type="project" value="UniProtKB-KW"/>
</dbReference>
<evidence type="ECO:0000256" key="7">
    <source>
        <dbReference type="ARBA" id="ARBA00022806"/>
    </source>
</evidence>
<dbReference type="SMART" id="SM00487">
    <property type="entry name" value="DEXDc"/>
    <property type="match status" value="1"/>
</dbReference>
<dbReference type="GO" id="GO:0003676">
    <property type="term" value="F:nucleic acid binding"/>
    <property type="evidence" value="ECO:0007669"/>
    <property type="project" value="InterPro"/>
</dbReference>
<feature type="domain" description="Helicase ATP-binding" evidence="11">
    <location>
        <begin position="242"/>
        <end position="416"/>
    </location>
</feature>